<dbReference type="HOGENOM" id="CLU_118425_2_0_9"/>
<dbReference type="SUPFAM" id="SSF101738">
    <property type="entry name" value="SspB-like"/>
    <property type="match status" value="1"/>
</dbReference>
<reference evidence="2 3" key="2">
    <citation type="journal article" date="2012" name="Stand. Genomic Sci.">
        <title>Complete genome sequence of the moderately thermophilic mineral-sulfide-oxidizing firmicute Sulfobacillus acidophilus type strain (NAL(T)).</title>
        <authorList>
            <person name="Anderson I."/>
            <person name="Chertkov O."/>
            <person name="Chen A."/>
            <person name="Saunders E."/>
            <person name="Lapidus A."/>
            <person name="Nolan M."/>
            <person name="Lucas S."/>
            <person name="Hammon N."/>
            <person name="Deshpande S."/>
            <person name="Cheng J.F."/>
            <person name="Han C."/>
            <person name="Tapia R."/>
            <person name="Goodwin L.A."/>
            <person name="Pitluck S."/>
            <person name="Liolios K."/>
            <person name="Pagani I."/>
            <person name="Ivanova N."/>
            <person name="Mikhailova N."/>
            <person name="Pati A."/>
            <person name="Palaniappan K."/>
            <person name="Land M."/>
            <person name="Pan C."/>
            <person name="Rohde M."/>
            <person name="Pukall R."/>
            <person name="Goker M."/>
            <person name="Detter J.C."/>
            <person name="Woyke T."/>
            <person name="Bristow J."/>
            <person name="Eisen J.A."/>
            <person name="Markowitz V."/>
            <person name="Hugenholtz P."/>
            <person name="Kyrpides N.C."/>
            <person name="Klenk H.P."/>
            <person name="Mavromatis K."/>
        </authorList>
    </citation>
    <scope>NUCLEOTIDE SEQUENCE [LARGE SCALE GENOMIC DNA]</scope>
    <source>
        <strain evidence="3">ATCC 700253 / DSM 10332 / NAL</strain>
    </source>
</reference>
<reference evidence="3" key="1">
    <citation type="submission" date="2011-12" db="EMBL/GenBank/DDBJ databases">
        <title>The complete genome of chromosome of Sulfobacillus acidophilus DSM 10332.</title>
        <authorList>
            <person name="Lucas S."/>
            <person name="Han J."/>
            <person name="Lapidus A."/>
            <person name="Bruce D."/>
            <person name="Goodwin L."/>
            <person name="Pitluck S."/>
            <person name="Peters L."/>
            <person name="Kyrpides N."/>
            <person name="Mavromatis K."/>
            <person name="Ivanova N."/>
            <person name="Mikhailova N."/>
            <person name="Chertkov O."/>
            <person name="Saunders E."/>
            <person name="Detter J.C."/>
            <person name="Tapia R."/>
            <person name="Han C."/>
            <person name="Land M."/>
            <person name="Hauser L."/>
            <person name="Markowitz V."/>
            <person name="Cheng J.-F."/>
            <person name="Hugenholtz P."/>
            <person name="Woyke T."/>
            <person name="Wu D."/>
            <person name="Pukall R."/>
            <person name="Gehrich-Schroeter G."/>
            <person name="Schneider S."/>
            <person name="Klenk H.-P."/>
            <person name="Eisen J.A."/>
        </authorList>
    </citation>
    <scope>NUCLEOTIDE SEQUENCE [LARGE SCALE GENOMIC DNA]</scope>
    <source>
        <strain evidence="3">ATCC 700253 / DSM 10332 / NAL</strain>
    </source>
</reference>
<evidence type="ECO:0000313" key="2">
    <source>
        <dbReference type="EMBL" id="AEW04298.1"/>
    </source>
</evidence>
<sequence length="141" mass="15344">MTTPKSLKVFLIQAVYHWCVDQGYTPYIGVKDDEPGVSVPPGYSQEGITTLNVAPRAVHDWQTTATGWTFDARFQGESVSIRVPFHAIMAIYARETGQGLFMSTEPGMGGIVFGPDEVPDDSPEPPTPKGRAGFRVIKGQS</sequence>
<dbReference type="InterPro" id="IPR007481">
    <property type="entry name" value="SspB"/>
</dbReference>
<gene>
    <name evidence="2" type="ordered locus">Sulac_0795</name>
</gene>
<proteinExistence type="predicted"/>
<dbReference type="GO" id="GO:0005840">
    <property type="term" value="C:ribosome"/>
    <property type="evidence" value="ECO:0007669"/>
    <property type="project" value="TreeGrafter"/>
</dbReference>
<evidence type="ECO:0000313" key="3">
    <source>
        <dbReference type="Proteomes" id="UP000005439"/>
    </source>
</evidence>
<dbReference type="EMBL" id="CP003179">
    <property type="protein sequence ID" value="AEW04298.1"/>
    <property type="molecule type" value="Genomic_DNA"/>
</dbReference>
<name>G8U165_SULAD</name>
<dbReference type="GO" id="GO:0005829">
    <property type="term" value="C:cytosol"/>
    <property type="evidence" value="ECO:0007669"/>
    <property type="project" value="TreeGrafter"/>
</dbReference>
<dbReference type="Gene3D" id="2.30.30.220">
    <property type="entry name" value="SspB-like"/>
    <property type="match status" value="1"/>
</dbReference>
<dbReference type="PATRIC" id="fig|679936.5.peg.845"/>
<accession>G8U165</accession>
<dbReference type="KEGG" id="sap:Sulac_0795"/>
<protein>
    <submittedName>
        <fullName evidence="2">Stringent starvation protein B</fullName>
    </submittedName>
</protein>
<dbReference type="InterPro" id="IPR036760">
    <property type="entry name" value="SspB-like_sf"/>
</dbReference>
<dbReference type="Proteomes" id="UP000005439">
    <property type="component" value="Chromosome"/>
</dbReference>
<dbReference type="AlphaFoldDB" id="G8U165"/>
<dbReference type="GO" id="GO:0045732">
    <property type="term" value="P:positive regulation of protein catabolic process"/>
    <property type="evidence" value="ECO:0007669"/>
    <property type="project" value="TreeGrafter"/>
</dbReference>
<feature type="region of interest" description="Disordered" evidence="1">
    <location>
        <begin position="115"/>
        <end position="141"/>
    </location>
</feature>
<organism evidence="2 3">
    <name type="scientific">Sulfobacillus acidophilus (strain ATCC 700253 / DSM 10332 / NAL)</name>
    <dbReference type="NCBI Taxonomy" id="679936"/>
    <lineage>
        <taxon>Bacteria</taxon>
        <taxon>Bacillati</taxon>
        <taxon>Bacillota</taxon>
        <taxon>Clostridia</taxon>
        <taxon>Eubacteriales</taxon>
        <taxon>Clostridiales Family XVII. Incertae Sedis</taxon>
        <taxon>Sulfobacillus</taxon>
    </lineage>
</organism>
<evidence type="ECO:0000256" key="1">
    <source>
        <dbReference type="SAM" id="MobiDB-lite"/>
    </source>
</evidence>
<dbReference type="PANTHER" id="PTHR37486">
    <property type="entry name" value="STRINGENT STARVATION PROTEIN B"/>
    <property type="match status" value="1"/>
</dbReference>
<dbReference type="PANTHER" id="PTHR37486:SF1">
    <property type="entry name" value="STRINGENT STARVATION PROTEIN B"/>
    <property type="match status" value="1"/>
</dbReference>
<dbReference type="Pfam" id="PF04386">
    <property type="entry name" value="SspB"/>
    <property type="match status" value="1"/>
</dbReference>
<keyword evidence="3" id="KW-1185">Reference proteome</keyword>